<dbReference type="EMBL" id="JAJTWT010000002">
    <property type="protein sequence ID" value="MCE4536743.1"/>
    <property type="molecule type" value="Genomic_DNA"/>
</dbReference>
<gene>
    <name evidence="1" type="ORF">LXT12_05695</name>
</gene>
<organism evidence="1 2">
    <name type="scientific">Pelomonas caseinilytica</name>
    <dbReference type="NCBI Taxonomy" id="2906763"/>
    <lineage>
        <taxon>Bacteria</taxon>
        <taxon>Pseudomonadati</taxon>
        <taxon>Pseudomonadota</taxon>
        <taxon>Betaproteobacteria</taxon>
        <taxon>Burkholderiales</taxon>
        <taxon>Sphaerotilaceae</taxon>
        <taxon>Roseateles</taxon>
    </lineage>
</organism>
<dbReference type="RefSeq" id="WP_233390325.1">
    <property type="nucleotide sequence ID" value="NZ_JAJTWT010000002.1"/>
</dbReference>
<keyword evidence="2" id="KW-1185">Reference proteome</keyword>
<comment type="caution">
    <text evidence="1">The sequence shown here is derived from an EMBL/GenBank/DDBJ whole genome shotgun (WGS) entry which is preliminary data.</text>
</comment>
<evidence type="ECO:0000313" key="1">
    <source>
        <dbReference type="EMBL" id="MCE4536743.1"/>
    </source>
</evidence>
<protein>
    <submittedName>
        <fullName evidence="1">Uncharacterized protein</fullName>
    </submittedName>
</protein>
<proteinExistence type="predicted"/>
<accession>A0ABS8XDU9</accession>
<evidence type="ECO:0000313" key="2">
    <source>
        <dbReference type="Proteomes" id="UP001201463"/>
    </source>
</evidence>
<name>A0ABS8XDU9_9BURK</name>
<sequence length="270" mass="27788">MPTALLDAPQDLLRLPAGDALGFVDAATGETVTTGLSCTLVLRRGGRLLGRAQATRSGLHHWPELAERWRDPAPAAPVFADVLVRDALERFLPLSLPWPLPASPVGQVIGGAVFDGARLLRVSLLSAPGRAAPAGLASAYGLLTWQSSGAAAAWARVSFTDGEGRVYAGGCDAEGRLALHLPLPRPDRPSLPPGPAARLRVFADPALATAALALGAPDVLAFAAQPEVLALANAGGDAAYAPPVFVPGEPLVLATQGLPPAHRELRLAPI</sequence>
<reference evidence="1 2" key="1">
    <citation type="submission" date="2021-12" db="EMBL/GenBank/DDBJ databases">
        <title>Genome seq of p7.</title>
        <authorList>
            <person name="Seo T."/>
        </authorList>
    </citation>
    <scope>NUCLEOTIDE SEQUENCE [LARGE SCALE GENOMIC DNA]</scope>
    <source>
        <strain evidence="1 2">P7</strain>
    </source>
</reference>
<dbReference type="Proteomes" id="UP001201463">
    <property type="component" value="Unassembled WGS sequence"/>
</dbReference>